<sequence>CLGAPRVKVKPRVILKKLLYCLRYLNLNGFHASSLSLVNRLFSLVYNTPGFRLPIFQLPGECIPDDAVAITIRHSEQATLQNLNANPCPPLHF</sequence>
<name>A0A0F8ZRR9_9ZZZZ</name>
<reference evidence="1" key="1">
    <citation type="journal article" date="2015" name="Nature">
        <title>Complex archaea that bridge the gap between prokaryotes and eukaryotes.</title>
        <authorList>
            <person name="Spang A."/>
            <person name="Saw J.H."/>
            <person name="Jorgensen S.L."/>
            <person name="Zaremba-Niedzwiedzka K."/>
            <person name="Martijn J."/>
            <person name="Lind A.E."/>
            <person name="van Eijk R."/>
            <person name="Schleper C."/>
            <person name="Guy L."/>
            <person name="Ettema T.J."/>
        </authorList>
    </citation>
    <scope>NUCLEOTIDE SEQUENCE</scope>
</reference>
<dbReference type="AlphaFoldDB" id="A0A0F8ZRR9"/>
<accession>A0A0F8ZRR9</accession>
<proteinExistence type="predicted"/>
<dbReference type="EMBL" id="LAZR01046453">
    <property type="protein sequence ID" value="KKK96508.1"/>
    <property type="molecule type" value="Genomic_DNA"/>
</dbReference>
<organism evidence="1">
    <name type="scientific">marine sediment metagenome</name>
    <dbReference type="NCBI Taxonomy" id="412755"/>
    <lineage>
        <taxon>unclassified sequences</taxon>
        <taxon>metagenomes</taxon>
        <taxon>ecological metagenomes</taxon>
    </lineage>
</organism>
<comment type="caution">
    <text evidence="1">The sequence shown here is derived from an EMBL/GenBank/DDBJ whole genome shotgun (WGS) entry which is preliminary data.</text>
</comment>
<gene>
    <name evidence="1" type="ORF">LCGC14_2662100</name>
</gene>
<protein>
    <submittedName>
        <fullName evidence="1">Uncharacterized protein</fullName>
    </submittedName>
</protein>
<evidence type="ECO:0000313" key="1">
    <source>
        <dbReference type="EMBL" id="KKK96508.1"/>
    </source>
</evidence>
<feature type="non-terminal residue" evidence="1">
    <location>
        <position position="1"/>
    </location>
</feature>